<dbReference type="InterPro" id="IPR019951">
    <property type="entry name" value="F420_OxRdatse_Rv3520c_pred"/>
</dbReference>
<dbReference type="Pfam" id="PF00296">
    <property type="entry name" value="Bac_luciferase"/>
    <property type="match status" value="1"/>
</dbReference>
<proteinExistence type="predicted"/>
<accession>H0E2N2</accession>
<dbReference type="PANTHER" id="PTHR43244:SF1">
    <property type="entry name" value="5,10-METHYLENETETRAHYDROMETHANOPTERIN REDUCTASE"/>
    <property type="match status" value="1"/>
</dbReference>
<dbReference type="EMBL" id="AGUD01000049">
    <property type="protein sequence ID" value="EHN12046.1"/>
    <property type="molecule type" value="Genomic_DNA"/>
</dbReference>
<evidence type="ECO:0000259" key="2">
    <source>
        <dbReference type="Pfam" id="PF00296"/>
    </source>
</evidence>
<evidence type="ECO:0000313" key="4">
    <source>
        <dbReference type="Proteomes" id="UP000005143"/>
    </source>
</evidence>
<dbReference type="PANTHER" id="PTHR43244">
    <property type="match status" value="1"/>
</dbReference>
<organism evidence="3 4">
    <name type="scientific">Patulibacter medicamentivorans</name>
    <dbReference type="NCBI Taxonomy" id="1097667"/>
    <lineage>
        <taxon>Bacteria</taxon>
        <taxon>Bacillati</taxon>
        <taxon>Actinomycetota</taxon>
        <taxon>Thermoleophilia</taxon>
        <taxon>Solirubrobacterales</taxon>
        <taxon>Patulibacteraceae</taxon>
        <taxon>Patulibacter</taxon>
    </lineage>
</organism>
<dbReference type="GO" id="GO:0016705">
    <property type="term" value="F:oxidoreductase activity, acting on paired donors, with incorporation or reduction of molecular oxygen"/>
    <property type="evidence" value="ECO:0007669"/>
    <property type="project" value="InterPro"/>
</dbReference>
<sequence>MRIQLFLAYWPWFSLDEQIALAEQADREGLDAVWVSEAWGQDAVSVLGVLAAKTERVGIGSALFQIPARQPTAAAMAAATLDVISGGRFRLGLGVSGPQVSEGWYGVPFTRPLGRTREYVEIVRQALSQEKVVHEGREWTLPVAEGTGLGKPLRLMIRPVQERLPIYLGAIGPKAIELAGEIADGWLPAFLNPHDTAVLFDRLDAGLERGGRTRADVQVVAGVPVAVEDTLEAAQEAVRPWISFYLGGMGAKDKNFYVDLCDRYGFGDEAREVQDRFLSGDRIGAMRAVTPDLIEVAGIACTPDELPARVRAFADAGVDGLSAVVFGSDRARTVGLLAQAQAQG</sequence>
<protein>
    <submittedName>
        <fullName evidence="3">Putative ATP/GTP-binding protein</fullName>
    </submittedName>
</protein>
<name>H0E2N2_9ACTN</name>
<dbReference type="OrthoDB" id="5241778at2"/>
<gene>
    <name evidence="3" type="ORF">PAI11_10450</name>
</gene>
<evidence type="ECO:0000313" key="3">
    <source>
        <dbReference type="EMBL" id="EHN12046.1"/>
    </source>
</evidence>
<dbReference type="InterPro" id="IPR036661">
    <property type="entry name" value="Luciferase-like_sf"/>
</dbReference>
<dbReference type="Gene3D" id="3.20.20.30">
    <property type="entry name" value="Luciferase-like domain"/>
    <property type="match status" value="1"/>
</dbReference>
<feature type="domain" description="Luciferase-like" evidence="2">
    <location>
        <begin position="14"/>
        <end position="319"/>
    </location>
</feature>
<evidence type="ECO:0000256" key="1">
    <source>
        <dbReference type="ARBA" id="ARBA00023002"/>
    </source>
</evidence>
<dbReference type="Proteomes" id="UP000005143">
    <property type="component" value="Unassembled WGS sequence"/>
</dbReference>
<dbReference type="RefSeq" id="WP_007571705.1">
    <property type="nucleotide sequence ID" value="NZ_AGUD01000049.1"/>
</dbReference>
<keyword evidence="4" id="KW-1185">Reference proteome</keyword>
<dbReference type="InterPro" id="IPR050564">
    <property type="entry name" value="F420-G6PD/mer"/>
</dbReference>
<comment type="caution">
    <text evidence="3">The sequence shown here is derived from an EMBL/GenBank/DDBJ whole genome shotgun (WGS) entry which is preliminary data.</text>
</comment>
<dbReference type="InterPro" id="IPR011251">
    <property type="entry name" value="Luciferase-like_dom"/>
</dbReference>
<keyword evidence="1" id="KW-0560">Oxidoreductase</keyword>
<reference evidence="3 4" key="1">
    <citation type="journal article" date="2013" name="Biodegradation">
        <title>Quantitative proteomic analysis of ibuprofen-degrading Patulibacter sp. strain I11.</title>
        <authorList>
            <person name="Almeida B."/>
            <person name="Kjeldal H."/>
            <person name="Lolas I."/>
            <person name="Knudsen A.D."/>
            <person name="Carvalho G."/>
            <person name="Nielsen K.L."/>
            <person name="Barreto Crespo M.T."/>
            <person name="Stensballe A."/>
            <person name="Nielsen J.L."/>
        </authorList>
    </citation>
    <scope>NUCLEOTIDE SEQUENCE [LARGE SCALE GENOMIC DNA]</scope>
    <source>
        <strain evidence="3 4">I11</strain>
    </source>
</reference>
<dbReference type="AlphaFoldDB" id="H0E2N2"/>
<dbReference type="PATRIC" id="fig|1097667.3.peg.1043"/>
<dbReference type="NCBIfam" id="TIGR03559">
    <property type="entry name" value="F420_Rv3520c"/>
    <property type="match status" value="1"/>
</dbReference>
<dbReference type="CDD" id="cd01097">
    <property type="entry name" value="Tetrahydromethanopterin_reductase"/>
    <property type="match status" value="1"/>
</dbReference>
<dbReference type="SUPFAM" id="SSF51679">
    <property type="entry name" value="Bacterial luciferase-like"/>
    <property type="match status" value="1"/>
</dbReference>